<sequence length="267" mass="28854">MLFLYNMPAALMGALIVGATLAAALGGYLLFRRCFPVQLDAEQRGMTVAMMSAVTTINSLLVAFAAITVWGTYDAAAGTVSSEAACATELAHDLASFGKPDALTARNELIIYIEHVVRDEWPQMQQYARADAGTQAAFDKMFATTNRIVPSDDRERALLTEVLARVNEMTKLREHRLQALDVAMPVTLWGVMLIASALSLVLLYVLPVTRFHLGLVTIWATTLGLAFFFVLAVDRPFAGEVSVSPAPMQHAIDTLAAEDAGHQIAPA</sequence>
<dbReference type="Proteomes" id="UP000674425">
    <property type="component" value="Unassembled WGS sequence"/>
</dbReference>
<organism evidence="3 4">
    <name type="scientific">Paraburkholderia aspalathi</name>
    <dbReference type="NCBI Taxonomy" id="1324617"/>
    <lineage>
        <taxon>Bacteria</taxon>
        <taxon>Pseudomonadati</taxon>
        <taxon>Pseudomonadota</taxon>
        <taxon>Betaproteobacteria</taxon>
        <taxon>Burkholderiales</taxon>
        <taxon>Burkholderiaceae</taxon>
        <taxon>Paraburkholderia</taxon>
    </lineage>
</organism>
<gene>
    <name evidence="2" type="ORF">R69658_05472</name>
    <name evidence="3" type="ORF">SAMN05192563_1002198</name>
</gene>
<keyword evidence="5" id="KW-1185">Reference proteome</keyword>
<keyword evidence="1" id="KW-0812">Transmembrane</keyword>
<evidence type="ECO:0008006" key="6">
    <source>
        <dbReference type="Google" id="ProtNLM"/>
    </source>
</evidence>
<dbReference type="InterPro" id="IPR025333">
    <property type="entry name" value="DUF4239"/>
</dbReference>
<protein>
    <recommendedName>
        <fullName evidence="6">DUF4239 domain-containing protein</fullName>
    </recommendedName>
</protein>
<name>A0A1I6Z7K5_9BURK</name>
<feature type="transmembrane region" description="Helical" evidence="1">
    <location>
        <begin position="12"/>
        <end position="31"/>
    </location>
</feature>
<reference evidence="3 4" key="1">
    <citation type="submission" date="2016-10" db="EMBL/GenBank/DDBJ databases">
        <authorList>
            <person name="de Groot N.N."/>
        </authorList>
    </citation>
    <scope>NUCLEOTIDE SEQUENCE [LARGE SCALE GENOMIC DNA]</scope>
    <source>
        <strain evidence="3 4">LMG 27731</strain>
    </source>
</reference>
<keyword evidence="1" id="KW-1133">Transmembrane helix</keyword>
<accession>A0A1I6Z7K5</accession>
<keyword evidence="1" id="KW-0472">Membrane</keyword>
<dbReference type="Pfam" id="PF14023">
    <property type="entry name" value="Bestrophin-like"/>
    <property type="match status" value="1"/>
</dbReference>
<evidence type="ECO:0000313" key="3">
    <source>
        <dbReference type="EMBL" id="SFT58676.1"/>
    </source>
</evidence>
<dbReference type="Proteomes" id="UP000198844">
    <property type="component" value="Unassembled WGS sequence"/>
</dbReference>
<evidence type="ECO:0000313" key="2">
    <source>
        <dbReference type="EMBL" id="CAE6812548.1"/>
    </source>
</evidence>
<dbReference type="AlphaFoldDB" id="A0A1I6Z7K5"/>
<evidence type="ECO:0000256" key="1">
    <source>
        <dbReference type="SAM" id="Phobius"/>
    </source>
</evidence>
<dbReference type="EMBL" id="FPBH01000002">
    <property type="protein sequence ID" value="SFT58676.1"/>
    <property type="molecule type" value="Genomic_DNA"/>
</dbReference>
<dbReference type="EMBL" id="CAJNAU010000064">
    <property type="protein sequence ID" value="CAE6812548.1"/>
    <property type="molecule type" value="Genomic_DNA"/>
</dbReference>
<evidence type="ECO:0000313" key="4">
    <source>
        <dbReference type="Proteomes" id="UP000198844"/>
    </source>
</evidence>
<dbReference type="RefSeq" id="WP_093632955.1">
    <property type="nucleotide sequence ID" value="NZ_CAJNAU010000064.1"/>
</dbReference>
<feature type="transmembrane region" description="Helical" evidence="1">
    <location>
        <begin position="52"/>
        <end position="73"/>
    </location>
</feature>
<reference evidence="2 5" key="2">
    <citation type="submission" date="2021-02" db="EMBL/GenBank/DDBJ databases">
        <authorList>
            <person name="Vanwijnsberghe S."/>
        </authorList>
    </citation>
    <scope>NUCLEOTIDE SEQUENCE [LARGE SCALE GENOMIC DNA]</scope>
    <source>
        <strain evidence="2 5">R-69658</strain>
    </source>
</reference>
<evidence type="ECO:0000313" key="5">
    <source>
        <dbReference type="Proteomes" id="UP000674425"/>
    </source>
</evidence>
<feature type="transmembrane region" description="Helical" evidence="1">
    <location>
        <begin position="213"/>
        <end position="233"/>
    </location>
</feature>
<proteinExistence type="predicted"/>
<feature type="transmembrane region" description="Helical" evidence="1">
    <location>
        <begin position="186"/>
        <end position="206"/>
    </location>
</feature>
<dbReference type="OrthoDB" id="8595256at2"/>